<reference evidence="2 3" key="1">
    <citation type="journal article" date="2017" name="Genome Announc.">
        <title>Genome sequence of the saprophytic ascomycete Epicoccum nigrum ICMP 19927 strain isolated from New Zealand.</title>
        <authorList>
            <person name="Fokin M."/>
            <person name="Fleetwood D."/>
            <person name="Weir B.S."/>
            <person name="Villas-Boas S.G."/>
        </authorList>
    </citation>
    <scope>NUCLEOTIDE SEQUENCE [LARGE SCALE GENOMIC DNA]</scope>
    <source>
        <strain evidence="2 3">ICMP 19927</strain>
    </source>
</reference>
<organism evidence="2 3">
    <name type="scientific">Epicoccum nigrum</name>
    <name type="common">Soil fungus</name>
    <name type="synonym">Epicoccum purpurascens</name>
    <dbReference type="NCBI Taxonomy" id="105696"/>
    <lineage>
        <taxon>Eukaryota</taxon>
        <taxon>Fungi</taxon>
        <taxon>Dikarya</taxon>
        <taxon>Ascomycota</taxon>
        <taxon>Pezizomycotina</taxon>
        <taxon>Dothideomycetes</taxon>
        <taxon>Pleosporomycetidae</taxon>
        <taxon>Pleosporales</taxon>
        <taxon>Pleosporineae</taxon>
        <taxon>Didymellaceae</taxon>
        <taxon>Epicoccum</taxon>
    </lineage>
</organism>
<dbReference type="OMA" id="TAKMQRQ"/>
<keyword evidence="3" id="KW-1185">Reference proteome</keyword>
<feature type="region of interest" description="Disordered" evidence="1">
    <location>
        <begin position="1"/>
        <end position="101"/>
    </location>
</feature>
<feature type="compositionally biased region" description="Low complexity" evidence="1">
    <location>
        <begin position="62"/>
        <end position="76"/>
    </location>
</feature>
<evidence type="ECO:0000256" key="1">
    <source>
        <dbReference type="SAM" id="MobiDB-lite"/>
    </source>
</evidence>
<evidence type="ECO:0000313" key="3">
    <source>
        <dbReference type="Proteomes" id="UP000193240"/>
    </source>
</evidence>
<dbReference type="EMBL" id="KZ107844">
    <property type="protein sequence ID" value="OSS49187.1"/>
    <property type="molecule type" value="Genomic_DNA"/>
</dbReference>
<feature type="region of interest" description="Disordered" evidence="1">
    <location>
        <begin position="260"/>
        <end position="279"/>
    </location>
</feature>
<protein>
    <submittedName>
        <fullName evidence="2">Uncharacterized protein</fullName>
    </submittedName>
</protein>
<feature type="compositionally biased region" description="Polar residues" evidence="1">
    <location>
        <begin position="39"/>
        <end position="53"/>
    </location>
</feature>
<name>A0A1Y2M156_EPING</name>
<evidence type="ECO:0000313" key="2">
    <source>
        <dbReference type="EMBL" id="OSS49187.1"/>
    </source>
</evidence>
<dbReference type="AlphaFoldDB" id="A0A1Y2M156"/>
<feature type="compositionally biased region" description="Basic residues" evidence="1">
    <location>
        <begin position="268"/>
        <end position="279"/>
    </location>
</feature>
<gene>
    <name evidence="2" type="ORF">B5807_05438</name>
</gene>
<dbReference type="InParanoid" id="A0A1Y2M156"/>
<feature type="region of interest" description="Disordered" evidence="1">
    <location>
        <begin position="181"/>
        <end position="202"/>
    </location>
</feature>
<feature type="compositionally biased region" description="Polar residues" evidence="1">
    <location>
        <begin position="12"/>
        <end position="27"/>
    </location>
</feature>
<feature type="compositionally biased region" description="Polar residues" evidence="1">
    <location>
        <begin position="183"/>
        <end position="200"/>
    </location>
</feature>
<accession>A0A1Y2M156</accession>
<sequence>MNRKDSGYVGSVCSNAIKEQTAINNPPQRRRMAKAGSGSVETTNSTKMSTSRPASEKRSRPANNKSASSSENSTTRSRSKGRGHDSKLSSRRTSCTIVDPSRPARHYRVKSTHTVSPTSQDVDDVLALHFRSCSLFTNPSYQANPALPSPTFSHHDNPGRPSSATRFSMDEIAMVEEDVPLQETESTRAPATTTHWTSASTRKRDYERIDRQNTGVHGLIRRVMPRCVSGPQERFYEKDQSDAGSVRRYRLDVTESQITEEKHDLKSQRPKAKSRWTCF</sequence>
<proteinExistence type="predicted"/>
<dbReference type="Proteomes" id="UP000193240">
    <property type="component" value="Unassembled WGS sequence"/>
</dbReference>